<dbReference type="STRING" id="298654.FraEuI1c_1778"/>
<feature type="domain" description="HTH tetR-type" evidence="4">
    <location>
        <begin position="24"/>
        <end position="84"/>
    </location>
</feature>
<accession>E3JBG2</accession>
<dbReference type="InParanoid" id="E3JBG2"/>
<dbReference type="Gene3D" id="1.10.357.10">
    <property type="entry name" value="Tetracycline Repressor, domain 2"/>
    <property type="match status" value="1"/>
</dbReference>
<evidence type="ECO:0000256" key="2">
    <source>
        <dbReference type="PROSITE-ProRule" id="PRU00335"/>
    </source>
</evidence>
<dbReference type="InterPro" id="IPR036271">
    <property type="entry name" value="Tet_transcr_reg_TetR-rel_C_sf"/>
</dbReference>
<dbReference type="GO" id="GO:0003677">
    <property type="term" value="F:DNA binding"/>
    <property type="evidence" value="ECO:0007669"/>
    <property type="project" value="UniProtKB-UniRule"/>
</dbReference>
<evidence type="ECO:0000256" key="1">
    <source>
        <dbReference type="ARBA" id="ARBA00023125"/>
    </source>
</evidence>
<organism evidence="5 6">
    <name type="scientific">Pseudofrankia inefficax (strain DSM 45817 / CECT 9037 / DDB 130130 / EuI1c)</name>
    <name type="common">Frankia inefficax</name>
    <dbReference type="NCBI Taxonomy" id="298654"/>
    <lineage>
        <taxon>Bacteria</taxon>
        <taxon>Bacillati</taxon>
        <taxon>Actinomycetota</taxon>
        <taxon>Actinomycetes</taxon>
        <taxon>Frankiales</taxon>
        <taxon>Frankiaceae</taxon>
        <taxon>Pseudofrankia</taxon>
    </lineage>
</organism>
<dbReference type="eggNOG" id="COG1309">
    <property type="taxonomic scope" value="Bacteria"/>
</dbReference>
<proteinExistence type="predicted"/>
<sequence>MTGPQPASLPLPRLAARPAPPAQSARVREILAAGRALLAAEGAEALTMRRVGDQVGIRAASLYKHLPGKPALEAALVDAALFETGDALHAVVDAAAAGTVVGALLAEYRRVALGDANLYRLATSGRIDRGLLTAGLDEWSGEPFYRATGEPHVAQALFAASHGAVILEMDRAYSDTSDLDATWQALAAAFTR</sequence>
<dbReference type="InterPro" id="IPR001647">
    <property type="entry name" value="HTH_TetR"/>
</dbReference>
<reference evidence="5 6" key="1">
    <citation type="submission" date="2010-10" db="EMBL/GenBank/DDBJ databases">
        <title>Complete sequence of Frankia sp. EuI1c.</title>
        <authorList>
            <consortium name="US DOE Joint Genome Institute"/>
            <person name="Lucas S."/>
            <person name="Copeland A."/>
            <person name="Lapidus A."/>
            <person name="Cheng J.-F."/>
            <person name="Bruce D."/>
            <person name="Goodwin L."/>
            <person name="Pitluck S."/>
            <person name="Chertkov O."/>
            <person name="Detter J.C."/>
            <person name="Han C."/>
            <person name="Tapia R."/>
            <person name="Land M."/>
            <person name="Hauser L."/>
            <person name="Jeffries C."/>
            <person name="Kyrpides N."/>
            <person name="Ivanova N."/>
            <person name="Mikhailova N."/>
            <person name="Beauchemin N."/>
            <person name="Sen A."/>
            <person name="Sur S.A."/>
            <person name="Gtari M."/>
            <person name="Wall L."/>
            <person name="Tisa L."/>
            <person name="Woyke T."/>
        </authorList>
    </citation>
    <scope>NUCLEOTIDE SEQUENCE [LARGE SCALE GENOMIC DNA]</scope>
    <source>
        <strain evidence="6">DSM 45817 / CECT 9037 / EuI1c</strain>
    </source>
</reference>
<dbReference type="Pfam" id="PF00440">
    <property type="entry name" value="TetR_N"/>
    <property type="match status" value="1"/>
</dbReference>
<evidence type="ECO:0000313" key="6">
    <source>
        <dbReference type="Proteomes" id="UP000002484"/>
    </source>
</evidence>
<protein>
    <submittedName>
        <fullName evidence="5">Regulatory protein TetR</fullName>
    </submittedName>
</protein>
<dbReference type="KEGG" id="fri:FraEuI1c_1778"/>
<feature type="region of interest" description="Disordered" evidence="3">
    <location>
        <begin position="1"/>
        <end position="20"/>
    </location>
</feature>
<evidence type="ECO:0000256" key="3">
    <source>
        <dbReference type="SAM" id="MobiDB-lite"/>
    </source>
</evidence>
<keyword evidence="1 2" id="KW-0238">DNA-binding</keyword>
<dbReference type="SUPFAM" id="SSF48498">
    <property type="entry name" value="Tetracyclin repressor-like, C-terminal domain"/>
    <property type="match status" value="1"/>
</dbReference>
<evidence type="ECO:0000259" key="4">
    <source>
        <dbReference type="PROSITE" id="PS50977"/>
    </source>
</evidence>
<dbReference type="OrthoDB" id="71867at2"/>
<dbReference type="AlphaFoldDB" id="E3JBG2"/>
<dbReference type="RefSeq" id="WP_013422953.1">
    <property type="nucleotide sequence ID" value="NC_014666.1"/>
</dbReference>
<feature type="DNA-binding region" description="H-T-H motif" evidence="2">
    <location>
        <begin position="47"/>
        <end position="66"/>
    </location>
</feature>
<evidence type="ECO:0000313" key="5">
    <source>
        <dbReference type="EMBL" id="ADP79834.1"/>
    </source>
</evidence>
<dbReference type="InterPro" id="IPR009057">
    <property type="entry name" value="Homeodomain-like_sf"/>
</dbReference>
<dbReference type="PROSITE" id="PS50977">
    <property type="entry name" value="HTH_TETR_2"/>
    <property type="match status" value="1"/>
</dbReference>
<name>E3JBG2_PSEI1</name>
<keyword evidence="6" id="KW-1185">Reference proteome</keyword>
<dbReference type="HOGENOM" id="CLU_069356_43_0_11"/>
<dbReference type="EMBL" id="CP002299">
    <property type="protein sequence ID" value="ADP79834.1"/>
    <property type="molecule type" value="Genomic_DNA"/>
</dbReference>
<gene>
    <name evidence="5" type="ordered locus">FraEuI1c_1778</name>
</gene>
<dbReference type="Proteomes" id="UP000002484">
    <property type="component" value="Chromosome"/>
</dbReference>
<dbReference type="SUPFAM" id="SSF46689">
    <property type="entry name" value="Homeodomain-like"/>
    <property type="match status" value="1"/>
</dbReference>